<keyword evidence="1" id="KW-0175">Coiled coil</keyword>
<evidence type="ECO:0000313" key="2">
    <source>
        <dbReference type="EMBL" id="QHU17881.1"/>
    </source>
</evidence>
<feature type="coiled-coil region" evidence="1">
    <location>
        <begin position="67"/>
        <end position="94"/>
    </location>
</feature>
<protein>
    <submittedName>
        <fullName evidence="2">Uncharacterized protein</fullName>
    </submittedName>
</protein>
<sequence>MEPIKSKRVEYRFDHDEYAYSKEEFLSYYGGLNEWDSAEYSHTWYPKNMLKKNKKIMKHIKKDKKYMNAIYDKIQDLCEEMDSLAEDVKEIQQNWNNQIDEKLEYIYQIQNSIDEHLCNLRIKNENE</sequence>
<organism evidence="2">
    <name type="scientific">viral metagenome</name>
    <dbReference type="NCBI Taxonomy" id="1070528"/>
    <lineage>
        <taxon>unclassified sequences</taxon>
        <taxon>metagenomes</taxon>
        <taxon>organismal metagenomes</taxon>
    </lineage>
</organism>
<proteinExistence type="predicted"/>
<name>A0A6C0KL31_9ZZZZ</name>
<dbReference type="AlphaFoldDB" id="A0A6C0KL31"/>
<evidence type="ECO:0000256" key="1">
    <source>
        <dbReference type="SAM" id="Coils"/>
    </source>
</evidence>
<accession>A0A6C0KL31</accession>
<reference evidence="2" key="1">
    <citation type="journal article" date="2020" name="Nature">
        <title>Giant virus diversity and host interactions through global metagenomics.</title>
        <authorList>
            <person name="Schulz F."/>
            <person name="Roux S."/>
            <person name="Paez-Espino D."/>
            <person name="Jungbluth S."/>
            <person name="Walsh D.A."/>
            <person name="Denef V.J."/>
            <person name="McMahon K.D."/>
            <person name="Konstantinidis K.T."/>
            <person name="Eloe-Fadrosh E.A."/>
            <person name="Kyrpides N.C."/>
            <person name="Woyke T."/>
        </authorList>
    </citation>
    <scope>NUCLEOTIDE SEQUENCE</scope>
    <source>
        <strain evidence="2">GVMAG-S-3300012919-55</strain>
    </source>
</reference>
<dbReference type="EMBL" id="MN740919">
    <property type="protein sequence ID" value="QHU17881.1"/>
    <property type="molecule type" value="Genomic_DNA"/>
</dbReference>